<evidence type="ECO:0000313" key="2">
    <source>
        <dbReference type="Proteomes" id="UP000287033"/>
    </source>
</evidence>
<name>A0A401TQ94_CHIPU</name>
<sequence>WVYSECDPGPSSLSRCLSRGAGETLRDDGQYPTSGPPRLVRGAELQLDHRGILLGTGHHQVGEQGWAEWP</sequence>
<keyword evidence="2" id="KW-1185">Reference proteome</keyword>
<dbReference type="AlphaFoldDB" id="A0A401TQ94"/>
<dbReference type="Proteomes" id="UP000287033">
    <property type="component" value="Unassembled WGS sequence"/>
</dbReference>
<evidence type="ECO:0000313" key="1">
    <source>
        <dbReference type="EMBL" id="GCC44805.1"/>
    </source>
</evidence>
<feature type="non-terminal residue" evidence="1">
    <location>
        <position position="1"/>
    </location>
</feature>
<accession>A0A401TQ94</accession>
<gene>
    <name evidence="1" type="ORF">chiPu_0029035</name>
</gene>
<dbReference type="EMBL" id="BEZZ01146663">
    <property type="protein sequence ID" value="GCC44805.1"/>
    <property type="molecule type" value="Genomic_DNA"/>
</dbReference>
<proteinExistence type="predicted"/>
<comment type="caution">
    <text evidence="1">The sequence shown here is derived from an EMBL/GenBank/DDBJ whole genome shotgun (WGS) entry which is preliminary data.</text>
</comment>
<reference evidence="1 2" key="1">
    <citation type="journal article" date="2018" name="Nat. Ecol. Evol.">
        <title>Shark genomes provide insights into elasmobranch evolution and the origin of vertebrates.</title>
        <authorList>
            <person name="Hara Y"/>
            <person name="Yamaguchi K"/>
            <person name="Onimaru K"/>
            <person name="Kadota M"/>
            <person name="Koyanagi M"/>
            <person name="Keeley SD"/>
            <person name="Tatsumi K"/>
            <person name="Tanaka K"/>
            <person name="Motone F"/>
            <person name="Kageyama Y"/>
            <person name="Nozu R"/>
            <person name="Adachi N"/>
            <person name="Nishimura O"/>
            <person name="Nakagawa R"/>
            <person name="Tanegashima C"/>
            <person name="Kiyatake I"/>
            <person name="Matsumoto R"/>
            <person name="Murakumo K"/>
            <person name="Nishida K"/>
            <person name="Terakita A"/>
            <person name="Kuratani S"/>
            <person name="Sato K"/>
            <person name="Hyodo S Kuraku.S."/>
        </authorList>
    </citation>
    <scope>NUCLEOTIDE SEQUENCE [LARGE SCALE GENOMIC DNA]</scope>
</reference>
<organism evidence="1 2">
    <name type="scientific">Chiloscyllium punctatum</name>
    <name type="common">Brownbanded bambooshark</name>
    <name type="synonym">Hemiscyllium punctatum</name>
    <dbReference type="NCBI Taxonomy" id="137246"/>
    <lineage>
        <taxon>Eukaryota</taxon>
        <taxon>Metazoa</taxon>
        <taxon>Chordata</taxon>
        <taxon>Craniata</taxon>
        <taxon>Vertebrata</taxon>
        <taxon>Chondrichthyes</taxon>
        <taxon>Elasmobranchii</taxon>
        <taxon>Galeomorphii</taxon>
        <taxon>Galeoidea</taxon>
        <taxon>Orectolobiformes</taxon>
        <taxon>Hemiscylliidae</taxon>
        <taxon>Chiloscyllium</taxon>
    </lineage>
</organism>
<protein>
    <submittedName>
        <fullName evidence="1">Uncharacterized protein</fullName>
    </submittedName>
</protein>